<dbReference type="Proteomes" id="UP000528555">
    <property type="component" value="Unassembled WGS sequence"/>
</dbReference>
<gene>
    <name evidence="3" type="ORF">G5A66_09895</name>
    <name evidence="2" type="ORF">G5A75_09920</name>
</gene>
<proteinExistence type="predicted"/>
<dbReference type="InterPro" id="IPR001226">
    <property type="entry name" value="Flavodoxin_CS"/>
</dbReference>
<comment type="caution">
    <text evidence="3">The sequence shown here is derived from an EMBL/GenBank/DDBJ whole genome shotgun (WGS) entry which is preliminary data.</text>
</comment>
<organism evidence="3 4">
    <name type="scientific">Dorea phocaeensis</name>
    <dbReference type="NCBI Taxonomy" id="2040291"/>
    <lineage>
        <taxon>Bacteria</taxon>
        <taxon>Bacillati</taxon>
        <taxon>Bacillota</taxon>
        <taxon>Clostridia</taxon>
        <taxon>Lachnospirales</taxon>
        <taxon>Lachnospiraceae</taxon>
        <taxon>Dorea</taxon>
    </lineage>
</organism>
<dbReference type="Proteomes" id="UP000701680">
    <property type="component" value="Unassembled WGS sequence"/>
</dbReference>
<dbReference type="InterPro" id="IPR029039">
    <property type="entry name" value="Flavoprotein-like_sf"/>
</dbReference>
<evidence type="ECO:0000259" key="1">
    <source>
        <dbReference type="Pfam" id="PF12641"/>
    </source>
</evidence>
<accession>A0A850HLH1</accession>
<evidence type="ECO:0000313" key="2">
    <source>
        <dbReference type="EMBL" id="NSK15177.1"/>
    </source>
</evidence>
<reference evidence="4 5" key="1">
    <citation type="journal article" date="2020" name="Cell Host Microbe">
        <title>Functional and Genomic Variation between Human-Derived Isolates of Lachnospiraceae Reveals Inter- and Intra-Species Diversity.</title>
        <authorList>
            <person name="Sorbara M.T."/>
            <person name="Littmann E.R."/>
            <person name="Fontana E."/>
            <person name="Moody T.U."/>
            <person name="Kohout C.E."/>
            <person name="Gjonbalaj M."/>
            <person name="Eaton V."/>
            <person name="Seok R."/>
            <person name="Leiner I.M."/>
            <person name="Pamer E.G."/>
        </authorList>
    </citation>
    <scope>NUCLEOTIDE SEQUENCE [LARGE SCALE GENOMIC DNA]</scope>
    <source>
        <strain evidence="3 4">MSK.17.11</strain>
        <strain evidence="2 5">MSK.17.38</strain>
    </source>
</reference>
<dbReference type="GO" id="GO:0016651">
    <property type="term" value="F:oxidoreductase activity, acting on NAD(P)H"/>
    <property type="evidence" value="ECO:0007669"/>
    <property type="project" value="UniProtKB-ARBA"/>
</dbReference>
<dbReference type="GO" id="GO:0009055">
    <property type="term" value="F:electron transfer activity"/>
    <property type="evidence" value="ECO:0007669"/>
    <property type="project" value="InterPro"/>
</dbReference>
<evidence type="ECO:0000313" key="5">
    <source>
        <dbReference type="Proteomes" id="UP000701680"/>
    </source>
</evidence>
<keyword evidence="4" id="KW-1185">Reference proteome</keyword>
<dbReference type="EMBL" id="JAAIUO010000006">
    <property type="protein sequence ID" value="NSK15177.1"/>
    <property type="molecule type" value="Genomic_DNA"/>
</dbReference>
<evidence type="ECO:0000313" key="4">
    <source>
        <dbReference type="Proteomes" id="UP000528555"/>
    </source>
</evidence>
<dbReference type="GO" id="GO:0010181">
    <property type="term" value="F:FMN binding"/>
    <property type="evidence" value="ECO:0007669"/>
    <property type="project" value="InterPro"/>
</dbReference>
<sequence length="175" mass="19653">MLDYLVLYQSETGNTRKLAATIFSRLPGNSKDLIDITTDKTIPEAKIYFIGFCVHQGTCSMTVSDFLSSLSGKQIALFGTCGMGDSPEYYQAISCSVSAWIESDNQYLGSFLCQGRMPQQVRKKYETLRTPENAEKMDFCIRNFDNALTHPDSLDFEHAKVFVDRILKLIGDGVF</sequence>
<feature type="domain" description="Flavodoxin-like" evidence="1">
    <location>
        <begin position="5"/>
        <end position="163"/>
    </location>
</feature>
<name>A0A850HLH1_9FIRM</name>
<evidence type="ECO:0000313" key="3">
    <source>
        <dbReference type="EMBL" id="NVH58950.1"/>
    </source>
</evidence>
<protein>
    <submittedName>
        <fullName evidence="3">Flavodoxin</fullName>
    </submittedName>
</protein>
<dbReference type="Pfam" id="PF12641">
    <property type="entry name" value="Flavodoxin_3"/>
    <property type="match status" value="1"/>
</dbReference>
<reference evidence="3" key="2">
    <citation type="submission" date="2020-02" db="EMBL/GenBank/DDBJ databases">
        <authorList>
            <person name="Littmann E."/>
            <person name="Sorbara M."/>
        </authorList>
    </citation>
    <scope>NUCLEOTIDE SEQUENCE</scope>
    <source>
        <strain evidence="3">MSK.17.11</strain>
        <strain evidence="2">MSK.17.38</strain>
    </source>
</reference>
<dbReference type="PROSITE" id="PS00201">
    <property type="entry name" value="FLAVODOXIN"/>
    <property type="match status" value="1"/>
</dbReference>
<dbReference type="SUPFAM" id="SSF52218">
    <property type="entry name" value="Flavoproteins"/>
    <property type="match status" value="1"/>
</dbReference>
<dbReference type="InterPro" id="IPR054633">
    <property type="entry name" value="BilS"/>
</dbReference>
<dbReference type="EMBL" id="JAAITX010000006">
    <property type="protein sequence ID" value="NVH58950.1"/>
    <property type="molecule type" value="Genomic_DNA"/>
</dbReference>
<dbReference type="InterPro" id="IPR008254">
    <property type="entry name" value="Flavodoxin/NO_synth"/>
</dbReference>
<dbReference type="AlphaFoldDB" id="A0A850HLH1"/>
<dbReference type="RefSeq" id="WP_173814950.1">
    <property type="nucleotide sequence ID" value="NZ_JAAITX010000006.1"/>
</dbReference>
<dbReference type="NCBIfam" id="NF045594">
    <property type="entry name" value="flavodox_BilS"/>
    <property type="match status" value="1"/>
</dbReference>
<dbReference type="Gene3D" id="3.40.50.360">
    <property type="match status" value="1"/>
</dbReference>